<dbReference type="Proteomes" id="UP001054837">
    <property type="component" value="Unassembled WGS sequence"/>
</dbReference>
<accession>A0AAV4UYF3</accession>
<comment type="caution">
    <text evidence="1">The sequence shown here is derived from an EMBL/GenBank/DDBJ whole genome shotgun (WGS) entry which is preliminary data.</text>
</comment>
<sequence length="80" mass="8531">MQIIGAVVKFAPPPRLPSQRMVALHRLLMIHSFDPALNSASRQLHVTWKGGLHGNQGARGRNVVANVTAAGEGPTSVDLL</sequence>
<protein>
    <submittedName>
        <fullName evidence="1">Uncharacterized protein</fullName>
    </submittedName>
</protein>
<keyword evidence="2" id="KW-1185">Reference proteome</keyword>
<gene>
    <name evidence="1" type="ORF">CDAR_565801</name>
</gene>
<dbReference type="AlphaFoldDB" id="A0AAV4UYF3"/>
<organism evidence="1 2">
    <name type="scientific">Caerostris darwini</name>
    <dbReference type="NCBI Taxonomy" id="1538125"/>
    <lineage>
        <taxon>Eukaryota</taxon>
        <taxon>Metazoa</taxon>
        <taxon>Ecdysozoa</taxon>
        <taxon>Arthropoda</taxon>
        <taxon>Chelicerata</taxon>
        <taxon>Arachnida</taxon>
        <taxon>Araneae</taxon>
        <taxon>Araneomorphae</taxon>
        <taxon>Entelegynae</taxon>
        <taxon>Araneoidea</taxon>
        <taxon>Araneidae</taxon>
        <taxon>Caerostris</taxon>
    </lineage>
</organism>
<reference evidence="1 2" key="1">
    <citation type="submission" date="2021-06" db="EMBL/GenBank/DDBJ databases">
        <title>Caerostris darwini draft genome.</title>
        <authorList>
            <person name="Kono N."/>
            <person name="Arakawa K."/>
        </authorList>
    </citation>
    <scope>NUCLEOTIDE SEQUENCE [LARGE SCALE GENOMIC DNA]</scope>
</reference>
<evidence type="ECO:0000313" key="2">
    <source>
        <dbReference type="Proteomes" id="UP001054837"/>
    </source>
</evidence>
<dbReference type="EMBL" id="BPLQ01012143">
    <property type="protein sequence ID" value="GIY62942.1"/>
    <property type="molecule type" value="Genomic_DNA"/>
</dbReference>
<name>A0AAV4UYF3_9ARAC</name>
<evidence type="ECO:0000313" key="1">
    <source>
        <dbReference type="EMBL" id="GIY62942.1"/>
    </source>
</evidence>
<proteinExistence type="predicted"/>